<feature type="transmembrane region" description="Helical" evidence="4">
    <location>
        <begin position="640"/>
        <end position="660"/>
    </location>
</feature>
<dbReference type="Proteomes" id="UP000751190">
    <property type="component" value="Unassembled WGS sequence"/>
</dbReference>
<keyword evidence="4" id="KW-0472">Membrane</keyword>
<dbReference type="InterPro" id="IPR017853">
    <property type="entry name" value="GH"/>
</dbReference>
<feature type="chain" id="PRO_5035268638" description="Glycoside hydrolase family 5 domain-containing protein" evidence="5">
    <location>
        <begin position="18"/>
        <end position="699"/>
    </location>
</feature>
<evidence type="ECO:0000256" key="3">
    <source>
        <dbReference type="ARBA" id="ARBA00023295"/>
    </source>
</evidence>
<comment type="caution">
    <text evidence="7">The sequence shown here is derived from an EMBL/GenBank/DDBJ whole genome shotgun (WGS) entry which is preliminary data.</text>
</comment>
<dbReference type="SUPFAM" id="SSF51445">
    <property type="entry name" value="(Trans)glycosidases"/>
    <property type="match status" value="1"/>
</dbReference>
<evidence type="ECO:0000313" key="7">
    <source>
        <dbReference type="EMBL" id="KAG8458494.1"/>
    </source>
</evidence>
<dbReference type="PANTHER" id="PTHR31297">
    <property type="entry name" value="GLUCAN ENDO-1,6-BETA-GLUCOSIDASE B"/>
    <property type="match status" value="1"/>
</dbReference>
<evidence type="ECO:0000256" key="2">
    <source>
        <dbReference type="ARBA" id="ARBA00022801"/>
    </source>
</evidence>
<dbReference type="InterPro" id="IPR001547">
    <property type="entry name" value="Glyco_hydro_5"/>
</dbReference>
<dbReference type="OMA" id="KSINYEH"/>
<dbReference type="InterPro" id="IPR050386">
    <property type="entry name" value="Glycosyl_hydrolase_5"/>
</dbReference>
<evidence type="ECO:0000256" key="5">
    <source>
        <dbReference type="SAM" id="SignalP"/>
    </source>
</evidence>
<proteinExistence type="inferred from homology"/>
<evidence type="ECO:0000259" key="6">
    <source>
        <dbReference type="Pfam" id="PF00150"/>
    </source>
</evidence>
<evidence type="ECO:0000256" key="4">
    <source>
        <dbReference type="SAM" id="Phobius"/>
    </source>
</evidence>
<organism evidence="7 8">
    <name type="scientific">Diacronema lutheri</name>
    <name type="common">Unicellular marine alga</name>
    <name type="synonym">Monochrysis lutheri</name>
    <dbReference type="NCBI Taxonomy" id="2081491"/>
    <lineage>
        <taxon>Eukaryota</taxon>
        <taxon>Haptista</taxon>
        <taxon>Haptophyta</taxon>
        <taxon>Pavlovophyceae</taxon>
        <taxon>Pavlovales</taxon>
        <taxon>Pavlovaceae</taxon>
        <taxon>Diacronema</taxon>
    </lineage>
</organism>
<feature type="domain" description="Glycoside hydrolase family 5" evidence="6">
    <location>
        <begin position="133"/>
        <end position="205"/>
    </location>
</feature>
<dbReference type="GO" id="GO:0005576">
    <property type="term" value="C:extracellular region"/>
    <property type="evidence" value="ECO:0007669"/>
    <property type="project" value="TreeGrafter"/>
</dbReference>
<keyword evidence="4" id="KW-1133">Transmembrane helix</keyword>
<evidence type="ECO:0000313" key="8">
    <source>
        <dbReference type="Proteomes" id="UP000751190"/>
    </source>
</evidence>
<dbReference type="GO" id="GO:0009986">
    <property type="term" value="C:cell surface"/>
    <property type="evidence" value="ECO:0007669"/>
    <property type="project" value="TreeGrafter"/>
</dbReference>
<feature type="signal peptide" evidence="5">
    <location>
        <begin position="1"/>
        <end position="17"/>
    </location>
</feature>
<keyword evidence="8" id="KW-1185">Reference proteome</keyword>
<keyword evidence="3" id="KW-0326">Glycosidase</keyword>
<dbReference type="Gene3D" id="3.20.20.80">
    <property type="entry name" value="Glycosidases"/>
    <property type="match status" value="1"/>
</dbReference>
<dbReference type="AlphaFoldDB" id="A0A8J5XCH6"/>
<dbReference type="GO" id="GO:0009251">
    <property type="term" value="P:glucan catabolic process"/>
    <property type="evidence" value="ECO:0007669"/>
    <property type="project" value="TreeGrafter"/>
</dbReference>
<keyword evidence="4" id="KW-0812">Transmembrane</keyword>
<protein>
    <recommendedName>
        <fullName evidence="6">Glycoside hydrolase family 5 domain-containing protein</fullName>
    </recommendedName>
</protein>
<accession>A0A8J5XCH6</accession>
<name>A0A8J5XCH6_DIALT</name>
<dbReference type="GO" id="GO:0008422">
    <property type="term" value="F:beta-glucosidase activity"/>
    <property type="evidence" value="ECO:0007669"/>
    <property type="project" value="TreeGrafter"/>
</dbReference>
<reference evidence="7" key="1">
    <citation type="submission" date="2021-05" db="EMBL/GenBank/DDBJ databases">
        <title>The genome of the haptophyte Pavlova lutheri (Diacronema luteri, Pavlovales) - a model for lipid biosynthesis in eukaryotic algae.</title>
        <authorList>
            <person name="Hulatt C.J."/>
            <person name="Posewitz M.C."/>
        </authorList>
    </citation>
    <scope>NUCLEOTIDE SEQUENCE</scope>
    <source>
        <strain evidence="7">NIVA-4/92</strain>
    </source>
</reference>
<comment type="similarity">
    <text evidence="1">Belongs to the glycosyl hydrolase 5 (cellulase A) family.</text>
</comment>
<sequence>MSVRVLGILACLHAAHAAGVDQVVKGEFSADYDGGNDYYFEDPYDESLPPLPFETTPNMTCKSTRSRRFELPYHGVSLGGWMVLEPWITPSLFYQFLGTPEIYGSDAPQHTAVDMWSFCTVLGPEEANKQLRRHWQTWVTEDDLRKLHAMKINALRIPVGDWMWRPYGAYVNCTAGALHELDRVLDLAHAYGMRVLLDLHGVKDSQNGFDNSGRMAAIEWTQVPVMPPAGGVASSGAVQSTFSHWALQSPGWIGEFDRKKWKTVTLNWGNVDWAIGTLCLIAEMYKDHPAIFGLQPLNEPWQYTPIGPLKRYYFEGYKAVKRRAPKWKYVLSDSFRPVIDIWAPFMTGCPGVVLSTHLHQAWMAAQPLLNFLINACDSKRALAGLHEEAMEVIVGEFSLATDNCAMWLNGFNDNLPGYPVVDCAWVRCPPPYMGDEQPGCPPDEAKAEQGPFGTGMSTPRYGWCPVDRPWPDDDAATRRLALKKLNAFQGVSGWFFWNFKTELEPKWSYLAAVERGWMPRDPSAWNDGIENACNLEDRNGFKCQLKHQANPALIVKAIKYACNTTGMSVPYCYQDADYRLQHASKILTQYWRIHHREGATCDFDGIAELLPDWAYGSDPSDTMYGPRLLAPSGLRARLPLHAPLVAIGLAGLVFVGAVAARARAARSRRAADEYALREPLAAGARRVAEPGEADCAPVL</sequence>
<dbReference type="PANTHER" id="PTHR31297:SF38">
    <property type="entry name" value="X8 DOMAIN-CONTAINING PROTEIN"/>
    <property type="match status" value="1"/>
</dbReference>
<gene>
    <name evidence="7" type="ORF">KFE25_003029</name>
</gene>
<keyword evidence="5" id="KW-0732">Signal</keyword>
<evidence type="ECO:0000256" key="1">
    <source>
        <dbReference type="ARBA" id="ARBA00005641"/>
    </source>
</evidence>
<dbReference type="Pfam" id="PF00150">
    <property type="entry name" value="Cellulase"/>
    <property type="match status" value="1"/>
</dbReference>
<dbReference type="EMBL" id="JAGTXO010000050">
    <property type="protein sequence ID" value="KAG8458494.1"/>
    <property type="molecule type" value="Genomic_DNA"/>
</dbReference>
<dbReference type="OrthoDB" id="417697at2759"/>
<keyword evidence="2" id="KW-0378">Hydrolase</keyword>